<accession>A0A939D6K2</accession>
<feature type="transmembrane region" description="Helical" evidence="13">
    <location>
        <begin position="337"/>
        <end position="359"/>
    </location>
</feature>
<feature type="transmembrane region" description="Helical" evidence="13">
    <location>
        <begin position="72"/>
        <end position="93"/>
    </location>
</feature>
<dbReference type="GO" id="GO:0046872">
    <property type="term" value="F:metal ion binding"/>
    <property type="evidence" value="ECO:0007669"/>
    <property type="project" value="UniProtKB-KW"/>
</dbReference>
<proteinExistence type="inferred from homology"/>
<keyword evidence="3" id="KW-0813">Transport</keyword>
<keyword evidence="9 13" id="KW-1133">Transmembrane helix</keyword>
<feature type="binding site" evidence="12">
    <location>
        <position position="437"/>
    </location>
    <ligand>
        <name>K(+)</name>
        <dbReference type="ChEBI" id="CHEBI:29103"/>
    </ligand>
</feature>
<dbReference type="GO" id="GO:0005886">
    <property type="term" value="C:plasma membrane"/>
    <property type="evidence" value="ECO:0007669"/>
    <property type="project" value="UniProtKB-SubCell"/>
</dbReference>
<keyword evidence="11 13" id="KW-0472">Membrane</keyword>
<evidence type="ECO:0000256" key="9">
    <source>
        <dbReference type="ARBA" id="ARBA00022989"/>
    </source>
</evidence>
<dbReference type="PANTHER" id="PTHR32024:SF2">
    <property type="entry name" value="TRK SYSTEM POTASSIUM UPTAKE PROTEIN TRKG-RELATED"/>
    <property type="match status" value="1"/>
</dbReference>
<evidence type="ECO:0000256" key="13">
    <source>
        <dbReference type="SAM" id="Phobius"/>
    </source>
</evidence>
<evidence type="ECO:0000256" key="6">
    <source>
        <dbReference type="ARBA" id="ARBA00022538"/>
    </source>
</evidence>
<keyword evidence="5" id="KW-0997">Cell inner membrane</keyword>
<feature type="binding site" evidence="12">
    <location>
        <position position="438"/>
    </location>
    <ligand>
        <name>K(+)</name>
        <dbReference type="ChEBI" id="CHEBI:29103"/>
    </ligand>
</feature>
<evidence type="ECO:0000256" key="7">
    <source>
        <dbReference type="ARBA" id="ARBA00022692"/>
    </source>
</evidence>
<evidence type="ECO:0000313" key="14">
    <source>
        <dbReference type="EMBL" id="MBN7772027.1"/>
    </source>
</evidence>
<feature type="binding site" evidence="12">
    <location>
        <position position="320"/>
    </location>
    <ligand>
        <name>K(+)</name>
        <dbReference type="ChEBI" id="CHEBI:29103"/>
    </ligand>
</feature>
<reference evidence="14" key="1">
    <citation type="submission" date="2021-02" db="EMBL/GenBank/DDBJ databases">
        <title>Abyssanaerobacter marinus gen.nov., sp., nov, anaerobic bacterium isolated from the Onnuri vent field of Indian Ocean and suggestion of Mogibacteriaceae fam. nov., and proposal of reclassification of ambiguous this family's genus member.</title>
        <authorList>
            <person name="Kim Y.J."/>
            <person name="Yang J.-A."/>
        </authorList>
    </citation>
    <scope>NUCLEOTIDE SEQUENCE</scope>
    <source>
        <strain evidence="14">DSM 2634</strain>
    </source>
</reference>
<keyword evidence="15" id="KW-1185">Reference proteome</keyword>
<feature type="transmembrane region" description="Helical" evidence="13">
    <location>
        <begin position="186"/>
        <end position="209"/>
    </location>
</feature>
<feature type="binding site" evidence="12">
    <location>
        <position position="222"/>
    </location>
    <ligand>
        <name>K(+)</name>
        <dbReference type="ChEBI" id="CHEBI:29103"/>
    </ligand>
</feature>
<dbReference type="InterPro" id="IPR003445">
    <property type="entry name" value="Cat_transpt"/>
</dbReference>
<keyword evidence="6" id="KW-0633">Potassium transport</keyword>
<sequence length="489" mass="53397">MNLNFKLFFRSLGALMMVMGGVMIFPLIVSILYNELETAITFIVTIVSTLLIGLVIYFGITPTRTRLTARDGFLIVSVGWILASVVGAIPFIASGAIPNFFDAFFETSSGLTTTGATILKEIESLPKGILFWRSFTNWIGGMGILVFAVAFLPSLGIGANLIAASEAPGPTLDKITPKISDTAKRLYQIYLILTFLEVICLLLAGTNLYDALTHTFGSVGTGGFSNYNDSVAHFNSPLIDGIITTFMLLSAINFNLYFYAFKNKGGIKNLFADSEFKFYLWIVAMAILFITLNLFVTGIYKGIGESLRFSSFQVASILTTTGFMSADYDVWPTFSKMVLLILFCVGGCSSSTGGGIKVIRILVMLKLIGRGIAVRLHPNVIISVKINEKKLSIDTVSSIANFIFLYIATVLVGTILICLEGIDIVTSFSAVLTCIGNVGPGFNLVGPVNNFGFFSSPVKFLLSLFMLAGRLELFTFLMLFTRKFWLYDK</sequence>
<feature type="transmembrane region" description="Helical" evidence="13">
    <location>
        <begin position="12"/>
        <end position="33"/>
    </location>
</feature>
<feature type="binding site" evidence="12">
    <location>
        <position position="321"/>
    </location>
    <ligand>
        <name>K(+)</name>
        <dbReference type="ChEBI" id="CHEBI:29103"/>
    </ligand>
</feature>
<keyword evidence="8 12" id="KW-0630">Potassium</keyword>
<evidence type="ECO:0000256" key="3">
    <source>
        <dbReference type="ARBA" id="ARBA00022448"/>
    </source>
</evidence>
<feature type="transmembrane region" description="Helical" evidence="13">
    <location>
        <begin position="238"/>
        <end position="258"/>
    </location>
</feature>
<organism evidence="14 15">
    <name type="scientific">Clostridium aminobutyricum</name>
    <dbReference type="NCBI Taxonomy" id="33953"/>
    <lineage>
        <taxon>Bacteria</taxon>
        <taxon>Bacillati</taxon>
        <taxon>Bacillota</taxon>
        <taxon>Clostridia</taxon>
        <taxon>Eubacteriales</taxon>
        <taxon>Clostridiaceae</taxon>
        <taxon>Clostridium</taxon>
    </lineage>
</organism>
<protein>
    <submittedName>
        <fullName evidence="14">TrkH family potassium uptake protein</fullName>
    </submittedName>
</protein>
<feature type="transmembrane region" description="Helical" evidence="13">
    <location>
        <begin position="399"/>
        <end position="422"/>
    </location>
</feature>
<dbReference type="PIRSF" id="PIRSF006247">
    <property type="entry name" value="TrkH"/>
    <property type="match status" value="1"/>
</dbReference>
<evidence type="ECO:0000256" key="1">
    <source>
        <dbReference type="ARBA" id="ARBA00004429"/>
    </source>
</evidence>
<dbReference type="EMBL" id="JAFJZZ010000001">
    <property type="protein sequence ID" value="MBN7772027.1"/>
    <property type="molecule type" value="Genomic_DNA"/>
</dbReference>
<keyword evidence="4" id="KW-1003">Cell membrane</keyword>
<evidence type="ECO:0000256" key="12">
    <source>
        <dbReference type="PIRSR" id="PIRSR006247-1"/>
    </source>
</evidence>
<feature type="transmembrane region" description="Helical" evidence="13">
    <location>
        <begin position="138"/>
        <end position="165"/>
    </location>
</feature>
<evidence type="ECO:0000256" key="8">
    <source>
        <dbReference type="ARBA" id="ARBA00022958"/>
    </source>
</evidence>
<keyword evidence="12" id="KW-0479">Metal-binding</keyword>
<evidence type="ECO:0000256" key="10">
    <source>
        <dbReference type="ARBA" id="ARBA00023065"/>
    </source>
</evidence>
<feature type="binding site" evidence="12">
    <location>
        <position position="114"/>
    </location>
    <ligand>
        <name>K(+)</name>
        <dbReference type="ChEBI" id="CHEBI:29103"/>
    </ligand>
</feature>
<dbReference type="InterPro" id="IPR004772">
    <property type="entry name" value="TrkH"/>
</dbReference>
<dbReference type="PANTHER" id="PTHR32024">
    <property type="entry name" value="TRK SYSTEM POTASSIUM UPTAKE PROTEIN TRKG-RELATED"/>
    <property type="match status" value="1"/>
</dbReference>
<evidence type="ECO:0000256" key="11">
    <source>
        <dbReference type="ARBA" id="ARBA00023136"/>
    </source>
</evidence>
<dbReference type="GO" id="GO:0015379">
    <property type="term" value="F:potassium:chloride symporter activity"/>
    <property type="evidence" value="ECO:0007669"/>
    <property type="project" value="InterPro"/>
</dbReference>
<feature type="transmembrane region" description="Helical" evidence="13">
    <location>
        <begin position="278"/>
        <end position="300"/>
    </location>
</feature>
<evidence type="ECO:0000256" key="2">
    <source>
        <dbReference type="ARBA" id="ARBA00009137"/>
    </source>
</evidence>
<comment type="similarity">
    <text evidence="2">Belongs to the TrkH potassium transport family.</text>
</comment>
<comment type="subcellular location">
    <subcellularLocation>
        <location evidence="1">Cell inner membrane</location>
        <topology evidence="1">Multi-pass membrane protein</topology>
    </subcellularLocation>
</comment>
<feature type="transmembrane region" description="Helical" evidence="13">
    <location>
        <begin position="39"/>
        <end position="60"/>
    </location>
</feature>
<keyword evidence="10" id="KW-0406">Ion transport</keyword>
<evidence type="ECO:0000256" key="5">
    <source>
        <dbReference type="ARBA" id="ARBA00022519"/>
    </source>
</evidence>
<dbReference type="Pfam" id="PF02386">
    <property type="entry name" value="TrkH"/>
    <property type="match status" value="1"/>
</dbReference>
<evidence type="ECO:0000313" key="15">
    <source>
        <dbReference type="Proteomes" id="UP000664545"/>
    </source>
</evidence>
<dbReference type="Proteomes" id="UP000664545">
    <property type="component" value="Unassembled WGS sequence"/>
</dbReference>
<name>A0A939D6K2_CLOAM</name>
<keyword evidence="7 13" id="KW-0812">Transmembrane</keyword>
<gene>
    <name evidence="14" type="ORF">JYB65_01440</name>
</gene>
<feature type="transmembrane region" description="Helical" evidence="13">
    <location>
        <begin position="460"/>
        <end position="480"/>
    </location>
</feature>
<dbReference type="RefSeq" id="WP_206580805.1">
    <property type="nucleotide sequence ID" value="NZ_JAFJZZ010000001.1"/>
</dbReference>
<feature type="binding site" evidence="12">
    <location>
        <position position="113"/>
    </location>
    <ligand>
        <name>K(+)</name>
        <dbReference type="ChEBI" id="CHEBI:29103"/>
    </ligand>
</feature>
<evidence type="ECO:0000256" key="4">
    <source>
        <dbReference type="ARBA" id="ARBA00022475"/>
    </source>
</evidence>
<dbReference type="AlphaFoldDB" id="A0A939D6K2"/>
<comment type="caution">
    <text evidence="14">The sequence shown here is derived from an EMBL/GenBank/DDBJ whole genome shotgun (WGS) entry which is preliminary data.</text>
</comment>